<evidence type="ECO:0000256" key="5">
    <source>
        <dbReference type="ARBA" id="ARBA00022989"/>
    </source>
</evidence>
<keyword evidence="10" id="KW-1185">Reference proteome</keyword>
<evidence type="ECO:0000259" key="8">
    <source>
        <dbReference type="PROSITE" id="PS50928"/>
    </source>
</evidence>
<protein>
    <submittedName>
        <fullName evidence="9">ABC transporter permease</fullName>
    </submittedName>
</protein>
<dbReference type="InterPro" id="IPR035906">
    <property type="entry name" value="MetI-like_sf"/>
</dbReference>
<dbReference type="Gene3D" id="1.10.3720.10">
    <property type="entry name" value="MetI-like"/>
    <property type="match status" value="1"/>
</dbReference>
<keyword evidence="3" id="KW-1003">Cell membrane</keyword>
<feature type="transmembrane region" description="Helical" evidence="7">
    <location>
        <begin position="196"/>
        <end position="218"/>
    </location>
</feature>
<evidence type="ECO:0000256" key="1">
    <source>
        <dbReference type="ARBA" id="ARBA00004651"/>
    </source>
</evidence>
<sequence>MLAVLPRRLLGAVPVLILLVLAVFSLQKLAPVDPIAALVGAKASPEVYAAARHKLGLDQPLPVQFWNYLTNAATGDLGQSTVTRTPVLSDLISFLPVTLELLFVAMIFTVVIGFLLGLVTAQGWRGSGVLRVVMVSGASVPVFLACLLGMLVFYRWLNILPVTGQTAFVDAPTGPTHFLLIDSLLAGRPDIFADDLYHLVLPAFCLALTPAVAVGRVLRSSLEATMRADHTRTARSIGLSESRVLVVHSLRNSVGPVLALLGLQLAVMVGNCILVELIFARPGIGLYISRAIDKADFNAIAGVTLVVGVLYVVTNIVIDLLQSLADPRVAL</sequence>
<dbReference type="GO" id="GO:0055085">
    <property type="term" value="P:transmembrane transport"/>
    <property type="evidence" value="ECO:0007669"/>
    <property type="project" value="InterPro"/>
</dbReference>
<organism evidence="9 10">
    <name type="scientific">Mycolicibacterium rhodesiae</name>
    <name type="common">Mycobacterium rhodesiae</name>
    <dbReference type="NCBI Taxonomy" id="36814"/>
    <lineage>
        <taxon>Bacteria</taxon>
        <taxon>Bacillati</taxon>
        <taxon>Actinomycetota</taxon>
        <taxon>Actinomycetes</taxon>
        <taxon>Mycobacteriales</taxon>
        <taxon>Mycobacteriaceae</taxon>
        <taxon>Mycolicibacterium</taxon>
    </lineage>
</organism>
<feature type="transmembrane region" description="Helical" evidence="7">
    <location>
        <begin position="299"/>
        <end position="318"/>
    </location>
</feature>
<evidence type="ECO:0000256" key="2">
    <source>
        <dbReference type="ARBA" id="ARBA00022448"/>
    </source>
</evidence>
<evidence type="ECO:0000256" key="3">
    <source>
        <dbReference type="ARBA" id="ARBA00022475"/>
    </source>
</evidence>
<accession>A0A1X0J613</accession>
<dbReference type="EMBL" id="MVIH01000001">
    <property type="protein sequence ID" value="ORB57474.1"/>
    <property type="molecule type" value="Genomic_DNA"/>
</dbReference>
<keyword evidence="2 7" id="KW-0813">Transport</keyword>
<evidence type="ECO:0000256" key="4">
    <source>
        <dbReference type="ARBA" id="ARBA00022692"/>
    </source>
</evidence>
<comment type="similarity">
    <text evidence="7">Belongs to the binding-protein-dependent transport system permease family.</text>
</comment>
<dbReference type="Proteomes" id="UP000192534">
    <property type="component" value="Unassembled WGS sequence"/>
</dbReference>
<comment type="subcellular location">
    <subcellularLocation>
        <location evidence="1 7">Cell membrane</location>
        <topology evidence="1 7">Multi-pass membrane protein</topology>
    </subcellularLocation>
</comment>
<feature type="domain" description="ABC transmembrane type-1" evidence="8">
    <location>
        <begin position="95"/>
        <end position="322"/>
    </location>
</feature>
<evidence type="ECO:0000313" key="9">
    <source>
        <dbReference type="EMBL" id="ORB57474.1"/>
    </source>
</evidence>
<proteinExistence type="inferred from homology"/>
<feature type="transmembrane region" description="Helical" evidence="7">
    <location>
        <begin position="257"/>
        <end position="279"/>
    </location>
</feature>
<keyword evidence="5 7" id="KW-1133">Transmembrane helix</keyword>
<dbReference type="GO" id="GO:0005886">
    <property type="term" value="C:plasma membrane"/>
    <property type="evidence" value="ECO:0007669"/>
    <property type="project" value="UniProtKB-SubCell"/>
</dbReference>
<dbReference type="InterPro" id="IPR000515">
    <property type="entry name" value="MetI-like"/>
</dbReference>
<keyword evidence="4 7" id="KW-0812">Transmembrane</keyword>
<feature type="transmembrane region" description="Helical" evidence="7">
    <location>
        <begin position="101"/>
        <end position="120"/>
    </location>
</feature>
<dbReference type="PANTHER" id="PTHR43163">
    <property type="entry name" value="DIPEPTIDE TRANSPORT SYSTEM PERMEASE PROTEIN DPPB-RELATED"/>
    <property type="match status" value="1"/>
</dbReference>
<dbReference type="InterPro" id="IPR045621">
    <property type="entry name" value="BPD_transp_1_N"/>
</dbReference>
<dbReference type="Pfam" id="PF19300">
    <property type="entry name" value="BPD_transp_1_N"/>
    <property type="match status" value="1"/>
</dbReference>
<gene>
    <name evidence="9" type="ORF">BST42_03710</name>
</gene>
<dbReference type="PROSITE" id="PS50928">
    <property type="entry name" value="ABC_TM1"/>
    <property type="match status" value="1"/>
</dbReference>
<dbReference type="AlphaFoldDB" id="A0A1X0J613"/>
<dbReference type="PANTHER" id="PTHR43163:SF6">
    <property type="entry name" value="DIPEPTIDE TRANSPORT SYSTEM PERMEASE PROTEIN DPPB-RELATED"/>
    <property type="match status" value="1"/>
</dbReference>
<evidence type="ECO:0000256" key="6">
    <source>
        <dbReference type="ARBA" id="ARBA00023136"/>
    </source>
</evidence>
<dbReference type="CDD" id="cd06261">
    <property type="entry name" value="TM_PBP2"/>
    <property type="match status" value="1"/>
</dbReference>
<dbReference type="SUPFAM" id="SSF161098">
    <property type="entry name" value="MetI-like"/>
    <property type="match status" value="1"/>
</dbReference>
<name>A0A1X0J613_MYCRH</name>
<dbReference type="Pfam" id="PF00528">
    <property type="entry name" value="BPD_transp_1"/>
    <property type="match status" value="1"/>
</dbReference>
<comment type="caution">
    <text evidence="9">The sequence shown here is derived from an EMBL/GenBank/DDBJ whole genome shotgun (WGS) entry which is preliminary data.</text>
</comment>
<feature type="transmembrane region" description="Helical" evidence="7">
    <location>
        <begin position="132"/>
        <end position="154"/>
    </location>
</feature>
<keyword evidence="6 7" id="KW-0472">Membrane</keyword>
<reference evidence="9 10" key="1">
    <citation type="submission" date="2016-12" db="EMBL/GenBank/DDBJ databases">
        <title>The new phylogeny of genus Mycobacterium.</title>
        <authorList>
            <person name="Tortoli E."/>
            <person name="Trovato A."/>
            <person name="Cirillo D.M."/>
        </authorList>
    </citation>
    <scope>NUCLEOTIDE SEQUENCE [LARGE SCALE GENOMIC DNA]</scope>
    <source>
        <strain evidence="9 10">DSM 44223</strain>
    </source>
</reference>
<evidence type="ECO:0000313" key="10">
    <source>
        <dbReference type="Proteomes" id="UP000192534"/>
    </source>
</evidence>
<dbReference type="OrthoDB" id="147639at2"/>
<evidence type="ECO:0000256" key="7">
    <source>
        <dbReference type="RuleBase" id="RU363032"/>
    </source>
</evidence>
<dbReference type="RefSeq" id="WP_083117140.1">
    <property type="nucleotide sequence ID" value="NZ_JACKUO010000021.1"/>
</dbReference>